<proteinExistence type="predicted"/>
<gene>
    <name evidence="1" type="ORF">M413DRAFT_439125</name>
</gene>
<dbReference type="OrthoDB" id="3163863at2759"/>
<dbReference type="HOGENOM" id="CLU_900345_0_0_1"/>
<accession>A0A0C3CU93</accession>
<protein>
    <recommendedName>
        <fullName evidence="3">HNH nuclease domain-containing protein</fullName>
    </recommendedName>
</protein>
<sequence>MNGYARRLESNGKSSDTDISAHVASFDDLGIDIARIESSDADQSYLISSARQILDNFSKAESRFVYGPIKHWYDNRDHLQIIVLDKILSAMLSHAQLCGGQEGLRYIASVIVACHERGQSNGGWVVELQLLESMAITMLTQFLFIFRAQWPVSEDWLGPTFDDPPPYVGLPCLHQMSKSERRFRLKLLIRQGFTCFLSGYGELSPLAMDALYPPRMVVQRQIFRWPTAIAEDGSESHKSATRSFNILKKFTRISANNFGELKNIINDPSNGMLLIMVLHRGFDELQWCLQPTEVCFSLEDRAWSTLTYF</sequence>
<reference evidence="1 2" key="1">
    <citation type="submission" date="2014-04" db="EMBL/GenBank/DDBJ databases">
        <authorList>
            <consortium name="DOE Joint Genome Institute"/>
            <person name="Kuo A."/>
            <person name="Gay G."/>
            <person name="Dore J."/>
            <person name="Kohler A."/>
            <person name="Nagy L.G."/>
            <person name="Floudas D."/>
            <person name="Copeland A."/>
            <person name="Barry K.W."/>
            <person name="Cichocki N."/>
            <person name="Veneault-Fourrey C."/>
            <person name="LaButti K."/>
            <person name="Lindquist E.A."/>
            <person name="Lipzen A."/>
            <person name="Lundell T."/>
            <person name="Morin E."/>
            <person name="Murat C."/>
            <person name="Sun H."/>
            <person name="Tunlid A."/>
            <person name="Henrissat B."/>
            <person name="Grigoriev I.V."/>
            <person name="Hibbett D.S."/>
            <person name="Martin F."/>
            <person name="Nordberg H.P."/>
            <person name="Cantor M.N."/>
            <person name="Hua S.X."/>
        </authorList>
    </citation>
    <scope>NUCLEOTIDE SEQUENCE [LARGE SCALE GENOMIC DNA]</scope>
    <source>
        <strain evidence="2">h7</strain>
    </source>
</reference>
<reference evidence="2" key="2">
    <citation type="submission" date="2015-01" db="EMBL/GenBank/DDBJ databases">
        <title>Evolutionary Origins and Diversification of the Mycorrhizal Mutualists.</title>
        <authorList>
            <consortium name="DOE Joint Genome Institute"/>
            <consortium name="Mycorrhizal Genomics Consortium"/>
            <person name="Kohler A."/>
            <person name="Kuo A."/>
            <person name="Nagy L.G."/>
            <person name="Floudas D."/>
            <person name="Copeland A."/>
            <person name="Barry K.W."/>
            <person name="Cichocki N."/>
            <person name="Veneault-Fourrey C."/>
            <person name="LaButti K."/>
            <person name="Lindquist E.A."/>
            <person name="Lipzen A."/>
            <person name="Lundell T."/>
            <person name="Morin E."/>
            <person name="Murat C."/>
            <person name="Riley R."/>
            <person name="Ohm R."/>
            <person name="Sun H."/>
            <person name="Tunlid A."/>
            <person name="Henrissat B."/>
            <person name="Grigoriev I.V."/>
            <person name="Hibbett D.S."/>
            <person name="Martin F."/>
        </authorList>
    </citation>
    <scope>NUCLEOTIDE SEQUENCE [LARGE SCALE GENOMIC DNA]</scope>
    <source>
        <strain evidence="2">h7</strain>
    </source>
</reference>
<organism evidence="1 2">
    <name type="scientific">Hebeloma cylindrosporum</name>
    <dbReference type="NCBI Taxonomy" id="76867"/>
    <lineage>
        <taxon>Eukaryota</taxon>
        <taxon>Fungi</taxon>
        <taxon>Dikarya</taxon>
        <taxon>Basidiomycota</taxon>
        <taxon>Agaricomycotina</taxon>
        <taxon>Agaricomycetes</taxon>
        <taxon>Agaricomycetidae</taxon>
        <taxon>Agaricales</taxon>
        <taxon>Agaricineae</taxon>
        <taxon>Hymenogastraceae</taxon>
        <taxon>Hebeloma</taxon>
    </lineage>
</organism>
<dbReference type="SUPFAM" id="SSF89796">
    <property type="entry name" value="CoA-transferase family III (CaiB/BaiF)"/>
    <property type="match status" value="1"/>
</dbReference>
<dbReference type="STRING" id="686832.A0A0C3CU93"/>
<name>A0A0C3CU93_HEBCY</name>
<evidence type="ECO:0000313" key="2">
    <source>
        <dbReference type="Proteomes" id="UP000053424"/>
    </source>
</evidence>
<keyword evidence="2" id="KW-1185">Reference proteome</keyword>
<evidence type="ECO:0008006" key="3">
    <source>
        <dbReference type="Google" id="ProtNLM"/>
    </source>
</evidence>
<dbReference type="Proteomes" id="UP000053424">
    <property type="component" value="Unassembled WGS sequence"/>
</dbReference>
<evidence type="ECO:0000313" key="1">
    <source>
        <dbReference type="EMBL" id="KIM47466.1"/>
    </source>
</evidence>
<dbReference type="AlphaFoldDB" id="A0A0C3CU93"/>
<dbReference type="EMBL" id="KN831769">
    <property type="protein sequence ID" value="KIM47466.1"/>
    <property type="molecule type" value="Genomic_DNA"/>
</dbReference>
<dbReference type="InterPro" id="IPR023606">
    <property type="entry name" value="CoA-Trfase_III_dom_1_sf"/>
</dbReference>